<sequence length="454" mass="50024">MICGFDYGTSNCAMGVPDHNGVRLLAVDGDKNFMPSALYSMARELICEQVGKQLPEGAARDEFVTSRRGQLQLAQRARREHDIEADETVMFVGQQAFGHYFADPEFGYFVKSPKSFLGASGLRPEFVHFFEDIVTAMMQTIKQRAERSLGQSLTRTVIGRPVNFQGSNSEQSNRQALAILTTAARRAGYTDVEFQYEPIAAGLSFEQQLTENRTVLVVDIGGGTSDCAMVRMGPDHRGKAERSADFLGHTGERVGGNDLDIQLAGRQLMPLFGMTAPLKSGKPMPTKTFLDAVSTNDVSALTRFSSLETGLYLEQLQRDCLQPEVIGRLIRLRNNKQNQQLVKFAEEAKIALSDADSTRVTLDFVEKGLGTDILRSELEASIERPLTRITELMSEAVQQAGTRPDLIFVTGGSARSPIIREAVARTLGDVQLLDGDHFGSVVSGLTEWARQIYR</sequence>
<dbReference type="EMBL" id="JAPNOA010000009">
    <property type="protein sequence ID" value="MCY0964077.1"/>
    <property type="molecule type" value="Genomic_DNA"/>
</dbReference>
<keyword evidence="2" id="KW-0067">ATP-binding</keyword>
<gene>
    <name evidence="3" type="primary">yegD</name>
    <name evidence="3" type="ORF">OUO13_02655</name>
</gene>
<dbReference type="PANTHER" id="PTHR19375">
    <property type="entry name" value="HEAT SHOCK PROTEIN 70KDA"/>
    <property type="match status" value="1"/>
</dbReference>
<dbReference type="GO" id="GO:0140662">
    <property type="term" value="F:ATP-dependent protein folding chaperone"/>
    <property type="evidence" value="ECO:0007669"/>
    <property type="project" value="InterPro"/>
</dbReference>
<evidence type="ECO:0000256" key="2">
    <source>
        <dbReference type="ARBA" id="ARBA00022840"/>
    </source>
</evidence>
<dbReference type="SUPFAM" id="SSF53067">
    <property type="entry name" value="Actin-like ATPase domain"/>
    <property type="match status" value="2"/>
</dbReference>
<protein>
    <submittedName>
        <fullName evidence="3">Molecular chaperone</fullName>
    </submittedName>
</protein>
<accession>A0A9X3EAQ6</accession>
<organism evidence="3 4">
    <name type="scientific">Parathalassolituus penaei</name>
    <dbReference type="NCBI Taxonomy" id="2997323"/>
    <lineage>
        <taxon>Bacteria</taxon>
        <taxon>Pseudomonadati</taxon>
        <taxon>Pseudomonadota</taxon>
        <taxon>Gammaproteobacteria</taxon>
        <taxon>Oceanospirillales</taxon>
        <taxon>Oceanospirillaceae</taxon>
        <taxon>Parathalassolituus</taxon>
    </lineage>
</organism>
<evidence type="ECO:0000313" key="4">
    <source>
        <dbReference type="Proteomes" id="UP001150830"/>
    </source>
</evidence>
<dbReference type="RefSeq" id="WP_283172295.1">
    <property type="nucleotide sequence ID" value="NZ_JAPNOA010000009.1"/>
</dbReference>
<name>A0A9X3EAQ6_9GAMM</name>
<dbReference type="GO" id="GO:0005524">
    <property type="term" value="F:ATP binding"/>
    <property type="evidence" value="ECO:0007669"/>
    <property type="project" value="UniProtKB-KW"/>
</dbReference>
<evidence type="ECO:0000256" key="1">
    <source>
        <dbReference type="ARBA" id="ARBA00022741"/>
    </source>
</evidence>
<dbReference type="InterPro" id="IPR043129">
    <property type="entry name" value="ATPase_NBD"/>
</dbReference>
<dbReference type="InterPro" id="IPR013126">
    <property type="entry name" value="Hsp_70_fam"/>
</dbReference>
<reference evidence="3" key="1">
    <citation type="submission" date="2022-11" db="EMBL/GenBank/DDBJ databases">
        <title>Parathalassolutuus dongxingensis gen. nov., sp. nov., a novel member of family Oceanospirillaceae isolated from a coastal shrimp pond in Guangxi, China.</title>
        <authorList>
            <person name="Chen H."/>
        </authorList>
    </citation>
    <scope>NUCLEOTIDE SEQUENCE</scope>
    <source>
        <strain evidence="3">G-43</strain>
    </source>
</reference>
<keyword evidence="1" id="KW-0547">Nucleotide-binding</keyword>
<dbReference type="NCBIfam" id="NF008673">
    <property type="entry name" value="PRK11678.1"/>
    <property type="match status" value="1"/>
</dbReference>
<comment type="caution">
    <text evidence="3">The sequence shown here is derived from an EMBL/GenBank/DDBJ whole genome shotgun (WGS) entry which is preliminary data.</text>
</comment>
<evidence type="ECO:0000313" key="3">
    <source>
        <dbReference type="EMBL" id="MCY0964077.1"/>
    </source>
</evidence>
<dbReference type="Gene3D" id="3.90.640.10">
    <property type="entry name" value="Actin, Chain A, domain 4"/>
    <property type="match status" value="2"/>
</dbReference>
<dbReference type="AlphaFoldDB" id="A0A9X3EAQ6"/>
<keyword evidence="4" id="KW-1185">Reference proteome</keyword>
<dbReference type="Proteomes" id="UP001150830">
    <property type="component" value="Unassembled WGS sequence"/>
</dbReference>
<dbReference type="Pfam" id="PF00012">
    <property type="entry name" value="HSP70"/>
    <property type="match status" value="2"/>
</dbReference>
<proteinExistence type="predicted"/>
<dbReference type="Gene3D" id="3.30.420.40">
    <property type="match status" value="3"/>
</dbReference>